<feature type="non-terminal residue" evidence="1">
    <location>
        <position position="63"/>
    </location>
</feature>
<evidence type="ECO:0000313" key="1">
    <source>
        <dbReference type="EMBL" id="CAG8766806.1"/>
    </source>
</evidence>
<keyword evidence="2" id="KW-1185">Reference proteome</keyword>
<evidence type="ECO:0000313" key="2">
    <source>
        <dbReference type="Proteomes" id="UP000789901"/>
    </source>
</evidence>
<protein>
    <submittedName>
        <fullName evidence="1">20257_t:CDS:1</fullName>
    </submittedName>
</protein>
<dbReference type="EMBL" id="CAJVQB010014169">
    <property type="protein sequence ID" value="CAG8766806.1"/>
    <property type="molecule type" value="Genomic_DNA"/>
</dbReference>
<proteinExistence type="predicted"/>
<dbReference type="Proteomes" id="UP000789901">
    <property type="component" value="Unassembled WGS sequence"/>
</dbReference>
<accession>A0ABN7VFR5</accession>
<reference evidence="1 2" key="1">
    <citation type="submission" date="2021-06" db="EMBL/GenBank/DDBJ databases">
        <authorList>
            <person name="Kallberg Y."/>
            <person name="Tangrot J."/>
            <person name="Rosling A."/>
        </authorList>
    </citation>
    <scope>NUCLEOTIDE SEQUENCE [LARGE SCALE GENOMIC DNA]</scope>
    <source>
        <strain evidence="1 2">120-4 pot B 10/14</strain>
    </source>
</reference>
<sequence length="63" mass="7466">MSNDFYQMNEPQIVTEVARVKSDESAKYWHFLIFTRDTVENQEIGTCHVVTKLYLVTFDINLH</sequence>
<organism evidence="1 2">
    <name type="scientific">Gigaspora margarita</name>
    <dbReference type="NCBI Taxonomy" id="4874"/>
    <lineage>
        <taxon>Eukaryota</taxon>
        <taxon>Fungi</taxon>
        <taxon>Fungi incertae sedis</taxon>
        <taxon>Mucoromycota</taxon>
        <taxon>Glomeromycotina</taxon>
        <taxon>Glomeromycetes</taxon>
        <taxon>Diversisporales</taxon>
        <taxon>Gigasporaceae</taxon>
        <taxon>Gigaspora</taxon>
    </lineage>
</organism>
<name>A0ABN7VFR5_GIGMA</name>
<gene>
    <name evidence="1" type="ORF">GMARGA_LOCUS18090</name>
</gene>
<comment type="caution">
    <text evidence="1">The sequence shown here is derived from an EMBL/GenBank/DDBJ whole genome shotgun (WGS) entry which is preliminary data.</text>
</comment>